<accession>A0A0N1PI33</accession>
<evidence type="ECO:0000256" key="11">
    <source>
        <dbReference type="SAM" id="MobiDB-lite"/>
    </source>
</evidence>
<feature type="binding site" evidence="8">
    <location>
        <position position="386"/>
    </location>
    <ligand>
        <name>Na(+)</name>
        <dbReference type="ChEBI" id="CHEBI:29101"/>
        <label>1</label>
    </ligand>
</feature>
<feature type="transmembrane region" description="Helical" evidence="12">
    <location>
        <begin position="298"/>
        <end position="323"/>
    </location>
</feature>
<dbReference type="STRING" id="76193.A0A0N1PI33"/>
<evidence type="ECO:0000256" key="5">
    <source>
        <dbReference type="ARBA" id="ARBA00022847"/>
    </source>
</evidence>
<keyword evidence="9" id="KW-1015">Disulfide bond</keyword>
<evidence type="ECO:0000256" key="7">
    <source>
        <dbReference type="ARBA" id="ARBA00023136"/>
    </source>
</evidence>
<dbReference type="Proteomes" id="UP000053240">
    <property type="component" value="Unassembled WGS sequence"/>
</dbReference>
<dbReference type="PRINTS" id="PR00176">
    <property type="entry name" value="NANEUSMPORT"/>
</dbReference>
<evidence type="ECO:0000256" key="4">
    <source>
        <dbReference type="ARBA" id="ARBA00022692"/>
    </source>
</evidence>
<keyword evidence="3 10" id="KW-0813">Transport</keyword>
<dbReference type="PROSITE" id="PS00610">
    <property type="entry name" value="NA_NEUROTRAN_SYMP_1"/>
    <property type="match status" value="1"/>
</dbReference>
<keyword evidence="5 10" id="KW-0769">Symport</keyword>
<dbReference type="InParanoid" id="A0A0N1PI33"/>
<feature type="transmembrane region" description="Helical" evidence="12">
    <location>
        <begin position="179"/>
        <end position="206"/>
    </location>
</feature>
<evidence type="ECO:0000256" key="6">
    <source>
        <dbReference type="ARBA" id="ARBA00022989"/>
    </source>
</evidence>
<evidence type="ECO:0000313" key="14">
    <source>
        <dbReference type="Proteomes" id="UP000053240"/>
    </source>
</evidence>
<dbReference type="NCBIfam" id="NF037979">
    <property type="entry name" value="Na_transp"/>
    <property type="match status" value="1"/>
</dbReference>
<dbReference type="CDD" id="cd11497">
    <property type="entry name" value="SLC6sbd_SERT-like"/>
    <property type="match status" value="1"/>
</dbReference>
<dbReference type="InterPro" id="IPR037272">
    <property type="entry name" value="SNS_sf"/>
</dbReference>
<dbReference type="FunCoup" id="A0A0N1PI33">
    <property type="interactions" value="41"/>
</dbReference>
<feature type="transmembrane region" description="Helical" evidence="12">
    <location>
        <begin position="343"/>
        <end position="365"/>
    </location>
</feature>
<feature type="transmembrane region" description="Helical" evidence="12">
    <location>
        <begin position="643"/>
        <end position="664"/>
    </location>
</feature>
<feature type="transmembrane region" description="Helical" evidence="12">
    <location>
        <begin position="511"/>
        <end position="535"/>
    </location>
</feature>
<feature type="transmembrane region" description="Helical" evidence="12">
    <location>
        <begin position="385"/>
        <end position="405"/>
    </location>
</feature>
<feature type="binding site" evidence="8">
    <location>
        <position position="108"/>
    </location>
    <ligand>
        <name>Na(+)</name>
        <dbReference type="ChEBI" id="CHEBI:29101"/>
        <label>1</label>
    </ligand>
</feature>
<keyword evidence="14" id="KW-1185">Reference proteome</keyword>
<evidence type="ECO:0000256" key="8">
    <source>
        <dbReference type="PIRSR" id="PIRSR600175-1"/>
    </source>
</evidence>
<feature type="binding site" evidence="8">
    <location>
        <position position="454"/>
    </location>
    <ligand>
        <name>Na(+)</name>
        <dbReference type="ChEBI" id="CHEBI:29101"/>
        <label>1</label>
    </ligand>
</feature>
<keyword evidence="7 12" id="KW-0472">Membrane</keyword>
<evidence type="ECO:0000256" key="12">
    <source>
        <dbReference type="SAM" id="Phobius"/>
    </source>
</evidence>
<feature type="binding site" evidence="8">
    <location>
        <position position="455"/>
    </location>
    <ligand>
        <name>Na(+)</name>
        <dbReference type="ChEBI" id="CHEBI:29101"/>
        <label>1</label>
    </ligand>
</feature>
<dbReference type="GO" id="GO:0051378">
    <property type="term" value="F:serotonin binding"/>
    <property type="evidence" value="ECO:0007669"/>
    <property type="project" value="TreeGrafter"/>
</dbReference>
<feature type="disulfide bond" evidence="9">
    <location>
        <begin position="221"/>
        <end position="230"/>
    </location>
</feature>
<feature type="transmembrane region" description="Helical" evidence="12">
    <location>
        <begin position="587"/>
        <end position="612"/>
    </location>
</feature>
<protein>
    <recommendedName>
        <fullName evidence="10">Transporter</fullName>
    </recommendedName>
</protein>
<feature type="transmembrane region" description="Helical" evidence="12">
    <location>
        <begin position="126"/>
        <end position="145"/>
    </location>
</feature>
<proteinExistence type="inferred from homology"/>
<feature type="binding site" evidence="8">
    <location>
        <position position="354"/>
    </location>
    <ligand>
        <name>Na(+)</name>
        <dbReference type="ChEBI" id="CHEBI:29101"/>
        <label>1</label>
    </ligand>
</feature>
<dbReference type="PANTHER" id="PTHR11616:SF279">
    <property type="entry name" value="SODIUM-DEPENDENT SEROTONIN TRANSPORTER"/>
    <property type="match status" value="1"/>
</dbReference>
<sequence>MRTPGEKNCGPQMIGPICEDHRFCPQGESPGPERRNGECEPPAVDMAATPPAPAPAPAPARDDHAPPPVQPPQHQKTRSIVVSLTPARERETWAKKVEFLLAVVGFAVDLGNVWRFPYICYQNGGGAFLIPYCIMLLFGGLPLFFMELALGQYHRCGCLTLWKKICPALKGRTLKPSGVGYAICMIDIYMGMYYNTIIGWAVYYLVASLASLGSQLPWTSCDNEWNTPLCTPITSPQIFLNATTPAKEFFERNVLEQHRSNGLDDMGPIKPSLALCVFGVFVLVYFSLWKGVRSAGKVVWVTALAPYAVLLILLARGVTLPGATEGIRYYLTPEWHKLQNSKVWIDAASQIFFSLGPGFGTLLALSSYNKFDNNCYRDALLTSSINCLTSFLAGFVIFSVLGYMAHVQNKSIEEVGLEGPGLVFIVYPEAIATMTGSVFWAIIFFLMLITLGLDSTFGGLEAVTTALCDEYPRVLGRHREIFVAVLLLFIYICALPTTTYGGVYLVDLLNVYGPGLAILFLVFAEAAGVCWLYGVDRFSEDVRSMLGHTPGIFWRACWTYISPVFLLGLFVFSVLSHEEMLGGEYTYPRWSIAVGWVMTGTTVSCVPLYIIYKFIITPGSCYQDLATRRGSTMVTWLSCNGEGWGMGPTAVFASAAALFLYSELQATINSGGAPVRSTMLENTLISTMVMGMLALMVHLWVCFTRFFLYYLDTLIRDVSIFNPYINIYSNNFSKNATKE</sequence>
<reference evidence="13 14" key="1">
    <citation type="journal article" date="2015" name="Nat. Commun.">
        <title>Outbred genome sequencing and CRISPR/Cas9 gene editing in butterflies.</title>
        <authorList>
            <person name="Li X."/>
            <person name="Fan D."/>
            <person name="Zhang W."/>
            <person name="Liu G."/>
            <person name="Zhang L."/>
            <person name="Zhao L."/>
            <person name="Fang X."/>
            <person name="Chen L."/>
            <person name="Dong Y."/>
            <person name="Chen Y."/>
            <person name="Ding Y."/>
            <person name="Zhao R."/>
            <person name="Feng M."/>
            <person name="Zhu Y."/>
            <person name="Feng Y."/>
            <person name="Jiang X."/>
            <person name="Zhu D."/>
            <person name="Xiang H."/>
            <person name="Feng X."/>
            <person name="Li S."/>
            <person name="Wang J."/>
            <person name="Zhang G."/>
            <person name="Kronforst M.R."/>
            <person name="Wang W."/>
        </authorList>
    </citation>
    <scope>NUCLEOTIDE SEQUENCE [LARGE SCALE GENOMIC DNA]</scope>
    <source>
        <strain evidence="13">Ya'a_city_454_Pm</strain>
        <tissue evidence="13">Whole body</tissue>
    </source>
</reference>
<evidence type="ECO:0000256" key="10">
    <source>
        <dbReference type="RuleBase" id="RU003732"/>
    </source>
</evidence>
<keyword evidence="8" id="KW-0479">Metal-binding</keyword>
<dbReference type="GO" id="GO:0005886">
    <property type="term" value="C:plasma membrane"/>
    <property type="evidence" value="ECO:0007669"/>
    <property type="project" value="TreeGrafter"/>
</dbReference>
<comment type="subcellular location">
    <subcellularLocation>
        <location evidence="1">Membrane</location>
        <topology evidence="1">Multi-pass membrane protein</topology>
    </subcellularLocation>
</comment>
<feature type="transmembrane region" description="Helical" evidence="12">
    <location>
        <begin position="425"/>
        <end position="449"/>
    </location>
</feature>
<evidence type="ECO:0000256" key="3">
    <source>
        <dbReference type="ARBA" id="ARBA00022448"/>
    </source>
</evidence>
<organism evidence="13 14">
    <name type="scientific">Papilio machaon</name>
    <name type="common">Old World swallowtail butterfly</name>
    <dbReference type="NCBI Taxonomy" id="76193"/>
    <lineage>
        <taxon>Eukaryota</taxon>
        <taxon>Metazoa</taxon>
        <taxon>Ecdysozoa</taxon>
        <taxon>Arthropoda</taxon>
        <taxon>Hexapoda</taxon>
        <taxon>Insecta</taxon>
        <taxon>Pterygota</taxon>
        <taxon>Neoptera</taxon>
        <taxon>Endopterygota</taxon>
        <taxon>Lepidoptera</taxon>
        <taxon>Glossata</taxon>
        <taxon>Ditrysia</taxon>
        <taxon>Papilionoidea</taxon>
        <taxon>Papilionidae</taxon>
        <taxon>Papilioninae</taxon>
        <taxon>Papilio</taxon>
    </lineage>
</organism>
<feature type="binding site" evidence="8">
    <location>
        <position position="451"/>
    </location>
    <ligand>
        <name>Na(+)</name>
        <dbReference type="ChEBI" id="CHEBI:29101"/>
        <label>1</label>
    </ligand>
</feature>
<feature type="region of interest" description="Disordered" evidence="11">
    <location>
        <begin position="1"/>
        <end position="77"/>
    </location>
</feature>
<keyword evidence="6 12" id="KW-1133">Transmembrane helix</keyword>
<feature type="binding site" evidence="8">
    <location>
        <position position="107"/>
    </location>
    <ligand>
        <name>Na(+)</name>
        <dbReference type="ChEBI" id="CHEBI:29101"/>
        <label>1</label>
    </ligand>
</feature>
<feature type="binding site" evidence="8">
    <location>
        <position position="105"/>
    </location>
    <ligand>
        <name>Na(+)</name>
        <dbReference type="ChEBI" id="CHEBI:29101"/>
        <label>1</label>
    </ligand>
</feature>
<feature type="transmembrane region" description="Helical" evidence="12">
    <location>
        <begin position="684"/>
        <end position="711"/>
    </location>
</feature>
<dbReference type="GO" id="GO:0006865">
    <property type="term" value="P:amino acid transport"/>
    <property type="evidence" value="ECO:0007669"/>
    <property type="project" value="TreeGrafter"/>
</dbReference>
<dbReference type="AlphaFoldDB" id="A0A0N1PI33"/>
<keyword evidence="4 10" id="KW-0812">Transmembrane</keyword>
<evidence type="ECO:0000256" key="2">
    <source>
        <dbReference type="ARBA" id="ARBA00006459"/>
    </source>
</evidence>
<dbReference type="EMBL" id="KQ460480">
    <property type="protein sequence ID" value="KPJ14348.1"/>
    <property type="molecule type" value="Genomic_DNA"/>
</dbReference>
<dbReference type="GO" id="GO:0005335">
    <property type="term" value="F:serotonin:sodium:chloride symporter activity"/>
    <property type="evidence" value="ECO:0007669"/>
    <property type="project" value="TreeGrafter"/>
</dbReference>
<dbReference type="GO" id="GO:0046872">
    <property type="term" value="F:metal ion binding"/>
    <property type="evidence" value="ECO:0007669"/>
    <property type="project" value="UniProtKB-KW"/>
</dbReference>
<name>A0A0N1PI33_PAPMA</name>
<dbReference type="GO" id="GO:0098793">
    <property type="term" value="C:presynapse"/>
    <property type="evidence" value="ECO:0007669"/>
    <property type="project" value="GOC"/>
</dbReference>
<gene>
    <name evidence="13" type="ORF">RR48_01949</name>
</gene>
<dbReference type="PANTHER" id="PTHR11616">
    <property type="entry name" value="SODIUM/CHLORIDE DEPENDENT TRANSPORTER"/>
    <property type="match status" value="1"/>
</dbReference>
<feature type="binding site" evidence="8">
    <location>
        <position position="112"/>
    </location>
    <ligand>
        <name>Na(+)</name>
        <dbReference type="ChEBI" id="CHEBI:29101"/>
        <label>1</label>
    </ligand>
</feature>
<dbReference type="GO" id="GO:0043005">
    <property type="term" value="C:neuron projection"/>
    <property type="evidence" value="ECO:0007669"/>
    <property type="project" value="TreeGrafter"/>
</dbReference>
<feature type="transmembrane region" description="Helical" evidence="12">
    <location>
        <begin position="556"/>
        <end position="575"/>
    </location>
</feature>
<evidence type="ECO:0000313" key="13">
    <source>
        <dbReference type="EMBL" id="KPJ14348.1"/>
    </source>
</evidence>
<evidence type="ECO:0000256" key="9">
    <source>
        <dbReference type="PIRSR" id="PIRSR600175-2"/>
    </source>
</evidence>
<dbReference type="Pfam" id="PF00209">
    <property type="entry name" value="SNF"/>
    <property type="match status" value="1"/>
</dbReference>
<feature type="transmembrane region" description="Helical" evidence="12">
    <location>
        <begin position="97"/>
        <end position="114"/>
    </location>
</feature>
<evidence type="ECO:0000256" key="1">
    <source>
        <dbReference type="ARBA" id="ARBA00004141"/>
    </source>
</evidence>
<feature type="transmembrane region" description="Helical" evidence="12">
    <location>
        <begin position="481"/>
        <end position="505"/>
    </location>
</feature>
<dbReference type="PROSITE" id="PS50267">
    <property type="entry name" value="NA_NEUROTRAN_SYMP_3"/>
    <property type="match status" value="1"/>
</dbReference>
<comment type="similarity">
    <text evidence="2 10">Belongs to the sodium:neurotransmitter symporter (SNF) (TC 2.A.22) family.</text>
</comment>
<feature type="transmembrane region" description="Helical" evidence="12">
    <location>
        <begin position="269"/>
        <end position="286"/>
    </location>
</feature>
<dbReference type="InterPro" id="IPR000175">
    <property type="entry name" value="Na/ntran_symport"/>
</dbReference>
<dbReference type="SUPFAM" id="SSF161070">
    <property type="entry name" value="SNF-like"/>
    <property type="match status" value="1"/>
</dbReference>
<keyword evidence="8" id="KW-0915">Sodium</keyword>